<feature type="transmembrane region" description="Helical" evidence="1">
    <location>
        <begin position="47"/>
        <end position="67"/>
    </location>
</feature>
<dbReference type="RefSeq" id="WP_386105389.1">
    <property type="nucleotide sequence ID" value="NZ_JBHTJR010000020.1"/>
</dbReference>
<name>A0ABW3JP59_9FLAO</name>
<evidence type="ECO:0000313" key="3">
    <source>
        <dbReference type="Proteomes" id="UP001597062"/>
    </source>
</evidence>
<organism evidence="2 3">
    <name type="scientific">Tenacibaculum geojense</name>
    <dbReference type="NCBI Taxonomy" id="915352"/>
    <lineage>
        <taxon>Bacteria</taxon>
        <taxon>Pseudomonadati</taxon>
        <taxon>Bacteroidota</taxon>
        <taxon>Flavobacteriia</taxon>
        <taxon>Flavobacteriales</taxon>
        <taxon>Flavobacteriaceae</taxon>
        <taxon>Tenacibaculum</taxon>
    </lineage>
</organism>
<keyword evidence="1" id="KW-0812">Transmembrane</keyword>
<keyword evidence="3" id="KW-1185">Reference proteome</keyword>
<evidence type="ECO:0000256" key="1">
    <source>
        <dbReference type="SAM" id="Phobius"/>
    </source>
</evidence>
<keyword evidence="1" id="KW-1133">Transmembrane helix</keyword>
<proteinExistence type="predicted"/>
<evidence type="ECO:0000313" key="2">
    <source>
        <dbReference type="EMBL" id="MFD0992273.1"/>
    </source>
</evidence>
<accession>A0ABW3JP59</accession>
<feature type="transmembrane region" description="Helical" evidence="1">
    <location>
        <begin position="74"/>
        <end position="97"/>
    </location>
</feature>
<evidence type="ECO:0008006" key="4">
    <source>
        <dbReference type="Google" id="ProtNLM"/>
    </source>
</evidence>
<sequence length="130" mass="14870">MIPTTIFNMISIKPNAIFIIDAVGAILSITTLIIFQKLLGVSSFTKYVLVSLACILICFDVLSYFYARQQFKKVFLKVIAYSNITYCCICLLLLLYFFNDISVLGKIYFLLEILIIILLSKYELKLSKLL</sequence>
<dbReference type="Proteomes" id="UP001597062">
    <property type="component" value="Unassembled WGS sequence"/>
</dbReference>
<feature type="transmembrane region" description="Helical" evidence="1">
    <location>
        <begin position="16"/>
        <end position="35"/>
    </location>
</feature>
<comment type="caution">
    <text evidence="2">The sequence shown here is derived from an EMBL/GenBank/DDBJ whole genome shotgun (WGS) entry which is preliminary data.</text>
</comment>
<keyword evidence="1" id="KW-0472">Membrane</keyword>
<protein>
    <recommendedName>
        <fullName evidence="4">Polysaccharide biosynthesis protein</fullName>
    </recommendedName>
</protein>
<dbReference type="EMBL" id="JBHTJR010000020">
    <property type="protein sequence ID" value="MFD0992273.1"/>
    <property type="molecule type" value="Genomic_DNA"/>
</dbReference>
<gene>
    <name evidence="2" type="ORF">ACFQ1U_03565</name>
</gene>
<reference evidence="3" key="1">
    <citation type="journal article" date="2019" name="Int. J. Syst. Evol. Microbiol.">
        <title>The Global Catalogue of Microorganisms (GCM) 10K type strain sequencing project: providing services to taxonomists for standard genome sequencing and annotation.</title>
        <authorList>
            <consortium name="The Broad Institute Genomics Platform"/>
            <consortium name="The Broad Institute Genome Sequencing Center for Infectious Disease"/>
            <person name="Wu L."/>
            <person name="Ma J."/>
        </authorList>
    </citation>
    <scope>NUCLEOTIDE SEQUENCE [LARGE SCALE GENOMIC DNA]</scope>
    <source>
        <strain evidence="3">CCUG 60527</strain>
    </source>
</reference>
<feature type="transmembrane region" description="Helical" evidence="1">
    <location>
        <begin position="103"/>
        <end position="120"/>
    </location>
</feature>